<keyword evidence="2" id="KW-1185">Reference proteome</keyword>
<dbReference type="Proteomes" id="UP000326924">
    <property type="component" value="Unassembled WGS sequence"/>
</dbReference>
<dbReference type="InParanoid" id="A0A5J5EDA6"/>
<accession>A0A5J5EDA6</accession>
<protein>
    <submittedName>
        <fullName evidence="1">Uncharacterized protein</fullName>
    </submittedName>
</protein>
<gene>
    <name evidence="1" type="ORF">FN846DRAFT_979998</name>
</gene>
<comment type="caution">
    <text evidence="1">The sequence shown here is derived from an EMBL/GenBank/DDBJ whole genome shotgun (WGS) entry which is preliminary data.</text>
</comment>
<evidence type="ECO:0000313" key="2">
    <source>
        <dbReference type="Proteomes" id="UP000326924"/>
    </source>
</evidence>
<reference evidence="1 2" key="1">
    <citation type="submission" date="2019-09" db="EMBL/GenBank/DDBJ databases">
        <title>Draft genome of the ectomycorrhizal ascomycete Sphaerosporella brunnea.</title>
        <authorList>
            <consortium name="DOE Joint Genome Institute"/>
            <person name="Benucci G.M."/>
            <person name="Marozzi G."/>
            <person name="Antonielli L."/>
            <person name="Sanchez S."/>
            <person name="Marco P."/>
            <person name="Wang X."/>
            <person name="Falini L.B."/>
            <person name="Barry K."/>
            <person name="Haridas S."/>
            <person name="Lipzen A."/>
            <person name="Labutti K."/>
            <person name="Grigoriev I.V."/>
            <person name="Murat C."/>
            <person name="Martin F."/>
            <person name="Albertini E."/>
            <person name="Donnini D."/>
            <person name="Bonito G."/>
        </authorList>
    </citation>
    <scope>NUCLEOTIDE SEQUENCE [LARGE SCALE GENOMIC DNA]</scope>
    <source>
        <strain evidence="1 2">Sb_GMNB300</strain>
    </source>
</reference>
<dbReference type="EMBL" id="VXIS01000481">
    <property type="protein sequence ID" value="KAA8893201.1"/>
    <property type="molecule type" value="Genomic_DNA"/>
</dbReference>
<organism evidence="1 2">
    <name type="scientific">Sphaerosporella brunnea</name>
    <dbReference type="NCBI Taxonomy" id="1250544"/>
    <lineage>
        <taxon>Eukaryota</taxon>
        <taxon>Fungi</taxon>
        <taxon>Dikarya</taxon>
        <taxon>Ascomycota</taxon>
        <taxon>Pezizomycotina</taxon>
        <taxon>Pezizomycetes</taxon>
        <taxon>Pezizales</taxon>
        <taxon>Pyronemataceae</taxon>
        <taxon>Sphaerosporella</taxon>
    </lineage>
</organism>
<proteinExistence type="predicted"/>
<dbReference type="AlphaFoldDB" id="A0A5J5EDA6"/>
<sequence length="94" mass="9848">MRIARQFCGSGASVCAAAVLVAGLKLTAATHFSVPRSSAVPASSEKGILIRMGYCECALNKLIEPQSGDLDTAGGALPLAAMRWRKQRGEGEDR</sequence>
<name>A0A5J5EDA6_9PEZI</name>
<evidence type="ECO:0000313" key="1">
    <source>
        <dbReference type="EMBL" id="KAA8893201.1"/>
    </source>
</evidence>